<reference evidence="1 4" key="2">
    <citation type="submission" date="2018-11" db="EMBL/GenBank/DDBJ databases">
        <title>Proposal to divide the Flavobacteriaceae and reorganize its genera based on Amino Acid Identity values calculated from whole genome sequences.</title>
        <authorList>
            <person name="Nicholson A.C."/>
            <person name="Gulvik C.A."/>
            <person name="Whitney A.M."/>
            <person name="Humrighouse B.W."/>
            <person name="Bell M."/>
            <person name="Holmes B."/>
            <person name="Steigerwalt A.G."/>
            <person name="Villarma A."/>
            <person name="Sheth M."/>
            <person name="Batra D."/>
            <person name="Pryor J."/>
            <person name="Bernardet J.-F."/>
            <person name="Hugo C."/>
            <person name="Kampfer P."/>
            <person name="Newman J."/>
            <person name="McQuiston J.R."/>
        </authorList>
    </citation>
    <scope>NUCLEOTIDE SEQUENCE [LARGE SCALE GENOMIC DNA]</scope>
    <source>
        <strain evidence="1 4">DSM 16927</strain>
    </source>
</reference>
<reference evidence="2 3" key="1">
    <citation type="submission" date="2017-01" db="EMBL/GenBank/DDBJ databases">
        <authorList>
            <person name="Mah S.A."/>
            <person name="Swanson W.J."/>
            <person name="Moy G.W."/>
            <person name="Vacquier V.D."/>
        </authorList>
    </citation>
    <scope>NUCLEOTIDE SEQUENCE [LARGE SCALE GENOMIC DNA]</scope>
    <source>
        <strain evidence="2 3">DSM 16927</strain>
    </source>
</reference>
<keyword evidence="4" id="KW-1185">Reference proteome</keyword>
<evidence type="ECO:0000313" key="2">
    <source>
        <dbReference type="EMBL" id="SIS39846.1"/>
    </source>
</evidence>
<gene>
    <name evidence="1" type="ORF">EG359_01050</name>
    <name evidence="2" type="ORF">SAMN05421768_106319</name>
</gene>
<accession>A0A1N7IS68</accession>
<evidence type="ECO:0000313" key="4">
    <source>
        <dbReference type="Proteomes" id="UP000279541"/>
    </source>
</evidence>
<protein>
    <submittedName>
        <fullName evidence="2">Uncharacterized protein</fullName>
    </submittedName>
</protein>
<dbReference type="OrthoDB" id="1254210at2"/>
<evidence type="ECO:0000313" key="3">
    <source>
        <dbReference type="Proteomes" id="UP000186106"/>
    </source>
</evidence>
<dbReference type="STRING" id="112234.SAMN05421768_106319"/>
<dbReference type="EMBL" id="FTNZ01000006">
    <property type="protein sequence ID" value="SIS39846.1"/>
    <property type="molecule type" value="Genomic_DNA"/>
</dbReference>
<dbReference type="EMBL" id="CP033926">
    <property type="protein sequence ID" value="AZA98274.1"/>
    <property type="molecule type" value="Genomic_DNA"/>
</dbReference>
<evidence type="ECO:0000313" key="1">
    <source>
        <dbReference type="EMBL" id="AZA98274.1"/>
    </source>
</evidence>
<proteinExistence type="predicted"/>
<dbReference type="KEGG" id="cjt:EG359_01050"/>
<dbReference type="RefSeq" id="WP_076355863.1">
    <property type="nucleotide sequence ID" value="NZ_CP033926.1"/>
</dbReference>
<name>A0A1N7IS68_9FLAO</name>
<dbReference type="AlphaFoldDB" id="A0A1N7IS68"/>
<dbReference type="PROSITE" id="PS51257">
    <property type="entry name" value="PROKAR_LIPOPROTEIN"/>
    <property type="match status" value="1"/>
</dbReference>
<dbReference type="Proteomes" id="UP000279541">
    <property type="component" value="Chromosome"/>
</dbReference>
<sequence length="59" mass="6790">MKKLLLLTILPFVYSCNGQEKNANENTITTAEKQNTARVTFIGYWDKNNDPNLKEKLLC</sequence>
<organism evidence="2 3">
    <name type="scientific">Chryseobacterium joostei</name>
    <dbReference type="NCBI Taxonomy" id="112234"/>
    <lineage>
        <taxon>Bacteria</taxon>
        <taxon>Pseudomonadati</taxon>
        <taxon>Bacteroidota</taxon>
        <taxon>Flavobacteriia</taxon>
        <taxon>Flavobacteriales</taxon>
        <taxon>Weeksellaceae</taxon>
        <taxon>Chryseobacterium group</taxon>
        <taxon>Chryseobacterium</taxon>
    </lineage>
</organism>
<dbReference type="Proteomes" id="UP000186106">
    <property type="component" value="Unassembled WGS sequence"/>
</dbReference>